<dbReference type="VEuPathDB" id="FungiDB:BD410DRAFT_805961"/>
<accession>A0A4Y7PUU8</accession>
<evidence type="ECO:0000256" key="1">
    <source>
        <dbReference type="SAM" id="MobiDB-lite"/>
    </source>
</evidence>
<dbReference type="Proteomes" id="UP000294933">
    <property type="component" value="Unassembled WGS sequence"/>
</dbReference>
<proteinExistence type="predicted"/>
<name>A0A4Y7PUU8_9AGAM</name>
<evidence type="ECO:0000313" key="2">
    <source>
        <dbReference type="EMBL" id="TDL19183.1"/>
    </source>
</evidence>
<dbReference type="AlphaFoldDB" id="A0A4Y7PUU8"/>
<gene>
    <name evidence="2" type="ORF">BD410DRAFT_805961</name>
</gene>
<organism evidence="2 3">
    <name type="scientific">Rickenella mellea</name>
    <dbReference type="NCBI Taxonomy" id="50990"/>
    <lineage>
        <taxon>Eukaryota</taxon>
        <taxon>Fungi</taxon>
        <taxon>Dikarya</taxon>
        <taxon>Basidiomycota</taxon>
        <taxon>Agaricomycotina</taxon>
        <taxon>Agaricomycetes</taxon>
        <taxon>Hymenochaetales</taxon>
        <taxon>Rickenellaceae</taxon>
        <taxon>Rickenella</taxon>
    </lineage>
</organism>
<feature type="region of interest" description="Disordered" evidence="1">
    <location>
        <begin position="1"/>
        <end position="116"/>
    </location>
</feature>
<reference evidence="2 3" key="1">
    <citation type="submission" date="2018-06" db="EMBL/GenBank/DDBJ databases">
        <title>A transcriptomic atlas of mushroom development highlights an independent origin of complex multicellularity.</title>
        <authorList>
            <consortium name="DOE Joint Genome Institute"/>
            <person name="Krizsan K."/>
            <person name="Almasi E."/>
            <person name="Merenyi Z."/>
            <person name="Sahu N."/>
            <person name="Viragh M."/>
            <person name="Koszo T."/>
            <person name="Mondo S."/>
            <person name="Kiss B."/>
            <person name="Balint B."/>
            <person name="Kues U."/>
            <person name="Barry K."/>
            <person name="Hegedus J.C."/>
            <person name="Henrissat B."/>
            <person name="Johnson J."/>
            <person name="Lipzen A."/>
            <person name="Ohm R."/>
            <person name="Nagy I."/>
            <person name="Pangilinan J."/>
            <person name="Yan J."/>
            <person name="Xiong Y."/>
            <person name="Grigoriev I.V."/>
            <person name="Hibbett D.S."/>
            <person name="Nagy L.G."/>
        </authorList>
    </citation>
    <scope>NUCLEOTIDE SEQUENCE [LARGE SCALE GENOMIC DNA]</scope>
    <source>
        <strain evidence="2 3">SZMC22713</strain>
    </source>
</reference>
<keyword evidence="3" id="KW-1185">Reference proteome</keyword>
<sequence>MSHPGKPILSINTTLTTLSSPSLGTESHGSGGNPIHNSTPLHATHLATVLASTPPPDPPKTGTTTSGFTGRLPGHDPINPARAGEQRPPSPAKEKSKLAPEGGASKEVIDRKSQMEHGEITKDWARHFLENGDSRRRFVMGNITLYGSLFTPESSAMRFQQVDVRVTIASHERGSWLGHLRVWNIKEQSRKIRGSSSGMGQRLAIKMSC</sequence>
<protein>
    <submittedName>
        <fullName evidence="2">Uncharacterized protein</fullName>
    </submittedName>
</protein>
<dbReference type="EMBL" id="ML170199">
    <property type="protein sequence ID" value="TDL19183.1"/>
    <property type="molecule type" value="Genomic_DNA"/>
</dbReference>
<feature type="compositionally biased region" description="Low complexity" evidence="1">
    <location>
        <begin position="7"/>
        <end position="23"/>
    </location>
</feature>
<evidence type="ECO:0000313" key="3">
    <source>
        <dbReference type="Proteomes" id="UP000294933"/>
    </source>
</evidence>
<feature type="compositionally biased region" description="Basic and acidic residues" evidence="1">
    <location>
        <begin position="107"/>
        <end position="116"/>
    </location>
</feature>